<evidence type="ECO:0000313" key="2">
    <source>
        <dbReference type="Proteomes" id="UP000078543"/>
    </source>
</evidence>
<protein>
    <submittedName>
        <fullName evidence="1">Uncharacterized protein</fullName>
    </submittedName>
</protein>
<accession>A0A178MLP5</accession>
<dbReference type="EMBL" id="LWQU01000145">
    <property type="protein sequence ID" value="OAN49640.1"/>
    <property type="molecule type" value="Genomic_DNA"/>
</dbReference>
<dbReference type="AlphaFoldDB" id="A0A178MLP5"/>
<name>A0A178MLP5_9PROT</name>
<gene>
    <name evidence="1" type="ORF">A6A05_13330</name>
</gene>
<proteinExistence type="predicted"/>
<comment type="caution">
    <text evidence="1">The sequence shown here is derived from an EMBL/GenBank/DDBJ whole genome shotgun (WGS) entry which is preliminary data.</text>
</comment>
<evidence type="ECO:0000313" key="1">
    <source>
        <dbReference type="EMBL" id="OAN49640.1"/>
    </source>
</evidence>
<organism evidence="1 2">
    <name type="scientific">Magnetospirillum moscoviense</name>
    <dbReference type="NCBI Taxonomy" id="1437059"/>
    <lineage>
        <taxon>Bacteria</taxon>
        <taxon>Pseudomonadati</taxon>
        <taxon>Pseudomonadota</taxon>
        <taxon>Alphaproteobacteria</taxon>
        <taxon>Rhodospirillales</taxon>
        <taxon>Rhodospirillaceae</taxon>
        <taxon>Magnetospirillum</taxon>
    </lineage>
</organism>
<dbReference type="Proteomes" id="UP000078543">
    <property type="component" value="Unassembled WGS sequence"/>
</dbReference>
<keyword evidence="2" id="KW-1185">Reference proteome</keyword>
<reference evidence="1 2" key="1">
    <citation type="submission" date="2016-04" db="EMBL/GenBank/DDBJ databases">
        <title>Draft genome sequence of freshwater magnetotactic bacteria Magnetospirillum marisnigri SP-1 and Magnetospirillum moscoviense BB-1.</title>
        <authorList>
            <person name="Koziaeva V."/>
            <person name="Dziuba M.V."/>
            <person name="Ivanov T.M."/>
            <person name="Kuznetsov B."/>
            <person name="Grouzdev D.S."/>
        </authorList>
    </citation>
    <scope>NUCLEOTIDE SEQUENCE [LARGE SCALE GENOMIC DNA]</scope>
    <source>
        <strain evidence="1 2">BB-1</strain>
    </source>
</reference>
<sequence length="67" mass="7690">MNNVVSLRRLKPESDSLIEAPLMSQKMFRTALVRMLNHARQQGLTDTTLTLDLTLTALDADYDRRRS</sequence>